<dbReference type="GO" id="GO:0071555">
    <property type="term" value="P:cell wall organization"/>
    <property type="evidence" value="ECO:0007669"/>
    <property type="project" value="UniProtKB-KW"/>
</dbReference>
<feature type="domain" description="R3H" evidence="8">
    <location>
        <begin position="206"/>
        <end position="272"/>
    </location>
</feature>
<dbReference type="InterPro" id="IPR036867">
    <property type="entry name" value="R3H_dom_sf"/>
</dbReference>
<dbReference type="PANTHER" id="PTHR35800">
    <property type="entry name" value="PROTEIN JAG"/>
    <property type="match status" value="1"/>
</dbReference>
<dbReference type="Proteomes" id="UP000501830">
    <property type="component" value="Chromosome"/>
</dbReference>
<dbReference type="EMBL" id="CP049889">
    <property type="protein sequence ID" value="QIK51652.1"/>
    <property type="molecule type" value="Genomic_DNA"/>
</dbReference>
<dbReference type="HAMAP" id="MF_00867">
    <property type="entry name" value="KhpB"/>
    <property type="match status" value="1"/>
</dbReference>
<dbReference type="GO" id="GO:0005737">
    <property type="term" value="C:cytoplasm"/>
    <property type="evidence" value="ECO:0007669"/>
    <property type="project" value="UniProtKB-SubCell"/>
</dbReference>
<reference evidence="9 10" key="1">
    <citation type="journal article" date="2017" name="Int. J. Syst. Evol. Microbiol.">
        <title>Jeotgalibaca porci sp. nov. and Jeotgalibaca arthritidis sp. nov., isolated from pigs, and emended description of the genus Jeotgalibaca.</title>
        <authorList>
            <person name="Zamora L."/>
            <person name="Perez-Sancho M."/>
            <person name="Dominguez L."/>
            <person name="Fernandez-Garayzabal J.F."/>
            <person name="Vela A.I."/>
        </authorList>
    </citation>
    <scope>NUCLEOTIDE SEQUENCE [LARGE SCALE GENOMIC DNA]</scope>
    <source>
        <strain evidence="9 10">CCUG 69148</strain>
    </source>
</reference>
<dbReference type="AlphaFoldDB" id="A0A6G7WHC2"/>
<comment type="similarity">
    <text evidence="6">Belongs to the KhpB RNA-binding protein family.</text>
</comment>
<comment type="caution">
    <text evidence="6">Lacks conserved residue(s) required for the propagation of feature annotation.</text>
</comment>
<evidence type="ECO:0000256" key="1">
    <source>
        <dbReference type="ARBA" id="ARBA00022490"/>
    </source>
</evidence>
<evidence type="ECO:0000256" key="5">
    <source>
        <dbReference type="ARBA" id="ARBA00023316"/>
    </source>
</evidence>
<feature type="domain" description="KH type-2" evidence="7">
    <location>
        <begin position="130"/>
        <end position="205"/>
    </location>
</feature>
<comment type="subcellular location">
    <subcellularLocation>
        <location evidence="6">Cytoplasm</location>
    </subcellularLocation>
</comment>
<gene>
    <name evidence="6" type="primary">khpB</name>
    <name evidence="6" type="synonym">eloR</name>
    <name evidence="9" type="ORF">G7058_06050</name>
</gene>
<evidence type="ECO:0000313" key="10">
    <source>
        <dbReference type="Proteomes" id="UP000501830"/>
    </source>
</evidence>
<comment type="domain">
    <text evidence="6">Has an N-terminal Jag-N domain and 2 RNA-binding domains (KH and R3H).</text>
</comment>
<dbReference type="InterPro" id="IPR009019">
    <property type="entry name" value="KH_sf_prok-type"/>
</dbReference>
<evidence type="ECO:0000256" key="2">
    <source>
        <dbReference type="ARBA" id="ARBA00022884"/>
    </source>
</evidence>
<dbReference type="PANTHER" id="PTHR35800:SF1">
    <property type="entry name" value="RNA-BINDING PROTEIN KHPB"/>
    <property type="match status" value="1"/>
</dbReference>
<dbReference type="SUPFAM" id="SSF54814">
    <property type="entry name" value="Prokaryotic type KH domain (KH-domain type II)"/>
    <property type="match status" value="1"/>
</dbReference>
<keyword evidence="1 6" id="KW-0963">Cytoplasm</keyword>
<keyword evidence="5 6" id="KW-0961">Cell wall biogenesis/degradation</keyword>
<dbReference type="InterPro" id="IPR015946">
    <property type="entry name" value="KH_dom-like_a/b"/>
</dbReference>
<dbReference type="Gene3D" id="3.30.300.20">
    <property type="match status" value="1"/>
</dbReference>
<keyword evidence="10" id="KW-1185">Reference proteome</keyword>
<dbReference type="Gene3D" id="3.30.30.80">
    <property type="entry name" value="probable RNA-binding protein from clostridium symbiosum atcc 14940"/>
    <property type="match status" value="1"/>
</dbReference>
<dbReference type="RefSeq" id="WP_166062711.1">
    <property type="nucleotide sequence ID" value="NZ_CP049889.1"/>
</dbReference>
<dbReference type="CDD" id="cd02414">
    <property type="entry name" value="KH-II_Jag"/>
    <property type="match status" value="1"/>
</dbReference>
<dbReference type="Pfam" id="PF13083">
    <property type="entry name" value="KH_KhpA-B"/>
    <property type="match status" value="1"/>
</dbReference>
<accession>A0A6G7WHC2</accession>
<dbReference type="SUPFAM" id="SSF82708">
    <property type="entry name" value="R3H domain"/>
    <property type="match status" value="1"/>
</dbReference>
<evidence type="ECO:0000259" key="7">
    <source>
        <dbReference type="PROSITE" id="PS50823"/>
    </source>
</evidence>
<organism evidence="9 10">
    <name type="scientific">Jeotgalibaca porci</name>
    <dbReference type="NCBI Taxonomy" id="1868793"/>
    <lineage>
        <taxon>Bacteria</taxon>
        <taxon>Bacillati</taxon>
        <taxon>Bacillota</taxon>
        <taxon>Bacilli</taxon>
        <taxon>Lactobacillales</taxon>
        <taxon>Carnobacteriaceae</taxon>
        <taxon>Jeotgalibaca</taxon>
    </lineage>
</organism>
<sequence>MENEKIVVRDTTVDKAVSKGLAQLNLGSHEVDIKIISEGKKGLFGFGQKDAEVELTPKAIPEIKEPGNIAVFENEERADFLSEQTETPEAQTTEEDHYDYSETLEYAEEDEEIEEDSVSVSSHQEAIASVVDYLTQTVEVYGAAATVNVEETKNVITFNIDTQKPGLIIGKHGKIINALQILAQTVYQQYERSRVSIVVNVGDYRERRASILENIAERTAERVLRTKQPVFLEPLPAFERKQIHAHLSKNKRISTHSEGKEPHRYLVVEIVE</sequence>
<evidence type="ECO:0000259" key="8">
    <source>
        <dbReference type="PROSITE" id="PS51061"/>
    </source>
</evidence>
<dbReference type="GO" id="GO:0003723">
    <property type="term" value="F:RNA binding"/>
    <property type="evidence" value="ECO:0007669"/>
    <property type="project" value="UniProtKB-UniRule"/>
</dbReference>
<dbReference type="Pfam" id="PF14804">
    <property type="entry name" value="Jag_N"/>
    <property type="match status" value="1"/>
</dbReference>
<dbReference type="GeneID" id="94552836"/>
<protein>
    <recommendedName>
        <fullName evidence="6">RNA-binding protein KhpB</fullName>
    </recommendedName>
    <alternativeName>
        <fullName evidence="6">RNA-binding protein EloR</fullName>
    </alternativeName>
</protein>
<name>A0A6G7WHC2_9LACT</name>
<dbReference type="InterPro" id="IPR038247">
    <property type="entry name" value="Jag_N_dom_sf"/>
</dbReference>
<dbReference type="NCBIfam" id="NF041568">
    <property type="entry name" value="Jag_EloR"/>
    <property type="match status" value="1"/>
</dbReference>
<evidence type="ECO:0000256" key="6">
    <source>
        <dbReference type="HAMAP-Rule" id="MF_00867"/>
    </source>
</evidence>
<dbReference type="SMART" id="SM00393">
    <property type="entry name" value="R3H"/>
    <property type="match status" value="1"/>
</dbReference>
<dbReference type="GO" id="GO:0008360">
    <property type="term" value="P:regulation of cell shape"/>
    <property type="evidence" value="ECO:0007669"/>
    <property type="project" value="UniProtKB-KW"/>
</dbReference>
<dbReference type="InterPro" id="IPR032782">
    <property type="entry name" value="KhpB_N"/>
</dbReference>
<proteinExistence type="inferred from homology"/>
<dbReference type="InterPro" id="IPR004044">
    <property type="entry name" value="KH_dom_type_2"/>
</dbReference>
<dbReference type="InterPro" id="IPR038008">
    <property type="entry name" value="Jag_KH"/>
</dbReference>
<dbReference type="KEGG" id="jpo:G7058_06050"/>
<dbReference type="CDD" id="cd02644">
    <property type="entry name" value="R3H_jag"/>
    <property type="match status" value="1"/>
</dbReference>
<evidence type="ECO:0000256" key="4">
    <source>
        <dbReference type="ARBA" id="ARBA00023186"/>
    </source>
</evidence>
<evidence type="ECO:0000313" key="9">
    <source>
        <dbReference type="EMBL" id="QIK51652.1"/>
    </source>
</evidence>
<keyword evidence="3 6" id="KW-0133">Cell shape</keyword>
<dbReference type="InterPro" id="IPR034079">
    <property type="entry name" value="R3H_KhpB"/>
</dbReference>
<comment type="function">
    <text evidence="6">A probable RNA chaperone. Forms a complex with KhpA which binds to cellular RNA and controls its expression. Plays a role in peptidoglycan (PG) homeostasis and cell length regulation.</text>
</comment>
<dbReference type="Gene3D" id="3.30.1370.50">
    <property type="entry name" value="R3H-like domain"/>
    <property type="match status" value="1"/>
</dbReference>
<dbReference type="InterPro" id="IPR039247">
    <property type="entry name" value="KhpB"/>
</dbReference>
<dbReference type="PROSITE" id="PS51061">
    <property type="entry name" value="R3H"/>
    <property type="match status" value="1"/>
</dbReference>
<keyword evidence="4 6" id="KW-0143">Chaperone</keyword>
<dbReference type="SMART" id="SM01245">
    <property type="entry name" value="Jag_N"/>
    <property type="match status" value="1"/>
</dbReference>
<dbReference type="Pfam" id="PF01424">
    <property type="entry name" value="R3H"/>
    <property type="match status" value="1"/>
</dbReference>
<evidence type="ECO:0000256" key="3">
    <source>
        <dbReference type="ARBA" id="ARBA00022960"/>
    </source>
</evidence>
<dbReference type="InterPro" id="IPR001374">
    <property type="entry name" value="R3H_dom"/>
</dbReference>
<keyword evidence="2 6" id="KW-0694">RNA-binding</keyword>
<comment type="subunit">
    <text evidence="6">Forms a complex with KhpA.</text>
</comment>
<dbReference type="PROSITE" id="PS50823">
    <property type="entry name" value="KH_TYPE_2"/>
    <property type="match status" value="1"/>
</dbReference>
<dbReference type="GO" id="GO:0009252">
    <property type="term" value="P:peptidoglycan biosynthetic process"/>
    <property type="evidence" value="ECO:0007669"/>
    <property type="project" value="UniProtKB-UniRule"/>
</dbReference>